<evidence type="ECO:0000256" key="12">
    <source>
        <dbReference type="ARBA" id="ARBA00048366"/>
    </source>
</evidence>
<comment type="similarity">
    <text evidence="2 13">Belongs to the SUA5 family.</text>
</comment>
<feature type="binding site" evidence="14">
    <location>
        <position position="133"/>
    </location>
    <ligand>
        <name>ATP</name>
        <dbReference type="ChEBI" id="CHEBI:30616"/>
    </ligand>
</feature>
<feature type="domain" description="YrdC-like" evidence="15">
    <location>
        <begin position="3"/>
        <end position="189"/>
    </location>
</feature>
<dbReference type="InterPro" id="IPR050156">
    <property type="entry name" value="TC-AMP_synthase_SUA5"/>
</dbReference>
<dbReference type="InterPro" id="IPR005145">
    <property type="entry name" value="Sua5_C"/>
</dbReference>
<evidence type="ECO:0000256" key="7">
    <source>
        <dbReference type="ARBA" id="ARBA00022694"/>
    </source>
</evidence>
<evidence type="ECO:0000256" key="10">
    <source>
        <dbReference type="ARBA" id="ARBA00022840"/>
    </source>
</evidence>
<comment type="subcellular location">
    <subcellularLocation>
        <location evidence="1 13">Cytoplasm</location>
    </subcellularLocation>
</comment>
<feature type="binding site" evidence="14">
    <location>
        <position position="111"/>
    </location>
    <ligand>
        <name>L-threonine</name>
        <dbReference type="ChEBI" id="CHEBI:57926"/>
    </ligand>
</feature>
<dbReference type="GO" id="GO:0061710">
    <property type="term" value="F:L-threonylcarbamoyladenylate synthase"/>
    <property type="evidence" value="ECO:0007669"/>
    <property type="project" value="UniProtKB-EC"/>
</dbReference>
<feature type="binding site" evidence="14">
    <location>
        <position position="131"/>
    </location>
    <ligand>
        <name>L-threonine</name>
        <dbReference type="ChEBI" id="CHEBI:57926"/>
    </ligand>
</feature>
<dbReference type="GO" id="GO:0008033">
    <property type="term" value="P:tRNA processing"/>
    <property type="evidence" value="ECO:0007669"/>
    <property type="project" value="UniProtKB-KW"/>
</dbReference>
<keyword evidence="9 13" id="KW-0547">Nucleotide-binding</keyword>
<gene>
    <name evidence="16" type="ORF">CHX27_06005</name>
</gene>
<keyword evidence="5 13" id="KW-0963">Cytoplasm</keyword>
<feature type="binding site" evidence="14">
    <location>
        <position position="57"/>
    </location>
    <ligand>
        <name>L-threonine</name>
        <dbReference type="ChEBI" id="CHEBI:57926"/>
    </ligand>
</feature>
<evidence type="ECO:0000256" key="14">
    <source>
        <dbReference type="PIRSR" id="PIRSR004930-1"/>
    </source>
</evidence>
<dbReference type="OrthoDB" id="9814580at2"/>
<evidence type="ECO:0000256" key="1">
    <source>
        <dbReference type="ARBA" id="ARBA00004496"/>
    </source>
</evidence>
<feature type="binding site" evidence="14">
    <location>
        <position position="185"/>
    </location>
    <ligand>
        <name>ATP</name>
        <dbReference type="ChEBI" id="CHEBI:30616"/>
    </ligand>
</feature>
<evidence type="ECO:0000256" key="4">
    <source>
        <dbReference type="ARBA" id="ARBA00015492"/>
    </source>
</evidence>
<evidence type="ECO:0000256" key="5">
    <source>
        <dbReference type="ARBA" id="ARBA00022490"/>
    </source>
</evidence>
<dbReference type="RefSeq" id="WP_094485859.1">
    <property type="nucleotide sequence ID" value="NZ_NOXX01000180.1"/>
</dbReference>
<evidence type="ECO:0000256" key="9">
    <source>
        <dbReference type="ARBA" id="ARBA00022741"/>
    </source>
</evidence>
<proteinExistence type="inferred from homology"/>
<accession>A0A255ZVL2</accession>
<evidence type="ECO:0000256" key="11">
    <source>
        <dbReference type="ARBA" id="ARBA00029774"/>
    </source>
</evidence>
<dbReference type="Proteomes" id="UP000216035">
    <property type="component" value="Unassembled WGS sequence"/>
</dbReference>
<reference evidence="16 17" key="1">
    <citation type="submission" date="2017-07" db="EMBL/GenBank/DDBJ databases">
        <title>Flavobacterium cyanobacteriorum sp. nov., isolated from cyanobacterial aggregates in a eutrophic lake.</title>
        <authorList>
            <person name="Cai H."/>
        </authorList>
    </citation>
    <scope>NUCLEOTIDE SEQUENCE [LARGE SCALE GENOMIC DNA]</scope>
    <source>
        <strain evidence="16 17">TH167</strain>
    </source>
</reference>
<dbReference type="EC" id="2.7.7.87" evidence="3 13"/>
<sequence length="315" mass="34515">MIITELAQAVNRLKNGLVVAIPTETVYGLAADSTNEIAVQQIFSYKNRPQTNPLILHFHSSEAAFEQARWVPEAAKVLAAHFWPGPLTLVLPKKPHISDVITAGQDTVALRVPAHPLTRELLLNFPNGLVAPSANKYMQTSTTNAVDVAKQFANDDVWILDGGPCSQGLESTIVAFKDNVPVVLRYGAITVQQITEVTKLEVLQNIPMQTVVPGMHKKHYAPKAQLIVTENPVQTLRALTDKTVGFIGVNQEAAKLATAAFLYNPDDLQELATNLYRLFHQYDAQNLACIVVEKPENIGLGQTINDRLKRAATSI</sequence>
<dbReference type="PIRSF" id="PIRSF004930">
    <property type="entry name" value="Tln_factor_SUA5"/>
    <property type="match status" value="1"/>
</dbReference>
<comment type="caution">
    <text evidence="16">The sequence shown here is derived from an EMBL/GenBank/DDBJ whole genome shotgun (WGS) entry which is preliminary data.</text>
</comment>
<comment type="function">
    <text evidence="13">Required for the formation of a threonylcarbamoyl group on adenosine at position 37 (t(6)A37) in tRNAs that read codons beginning with adenine.</text>
</comment>
<dbReference type="GO" id="GO:0006450">
    <property type="term" value="P:regulation of translational fidelity"/>
    <property type="evidence" value="ECO:0007669"/>
    <property type="project" value="TreeGrafter"/>
</dbReference>
<keyword evidence="8 13" id="KW-0548">Nucleotidyltransferase</keyword>
<dbReference type="Gene3D" id="3.40.50.11030">
    <property type="entry name" value="Threonylcarbamoyl-AMP synthase, C-terminal domain"/>
    <property type="match status" value="1"/>
</dbReference>
<dbReference type="GO" id="GO:0005524">
    <property type="term" value="F:ATP binding"/>
    <property type="evidence" value="ECO:0007669"/>
    <property type="project" value="UniProtKB-UniRule"/>
</dbReference>
<name>A0A255ZVL2_9FLAO</name>
<dbReference type="InterPro" id="IPR010923">
    <property type="entry name" value="T(6)A37_SUA5"/>
</dbReference>
<keyword evidence="6 13" id="KW-0808">Transferase</keyword>
<dbReference type="InterPro" id="IPR017945">
    <property type="entry name" value="DHBP_synth_RibB-like_a/b_dom"/>
</dbReference>
<feature type="binding site" evidence="14">
    <location>
        <position position="141"/>
    </location>
    <ligand>
        <name>ATP</name>
        <dbReference type="ChEBI" id="CHEBI:30616"/>
    </ligand>
</feature>
<keyword evidence="17" id="KW-1185">Reference proteome</keyword>
<evidence type="ECO:0000256" key="3">
    <source>
        <dbReference type="ARBA" id="ARBA00012584"/>
    </source>
</evidence>
<organism evidence="16 17">
    <name type="scientific">Flavobacterium aurantiibacter</name>
    <dbReference type="NCBI Taxonomy" id="2023067"/>
    <lineage>
        <taxon>Bacteria</taxon>
        <taxon>Pseudomonadati</taxon>
        <taxon>Bacteroidota</taxon>
        <taxon>Flavobacteriia</taxon>
        <taxon>Flavobacteriales</taxon>
        <taxon>Flavobacteriaceae</taxon>
        <taxon>Flavobacterium</taxon>
    </lineage>
</organism>
<dbReference type="GO" id="GO:0000049">
    <property type="term" value="F:tRNA binding"/>
    <property type="evidence" value="ECO:0007669"/>
    <property type="project" value="TreeGrafter"/>
</dbReference>
<feature type="binding site" evidence="14">
    <location>
        <position position="107"/>
    </location>
    <ligand>
        <name>ATP</name>
        <dbReference type="ChEBI" id="CHEBI:30616"/>
    </ligand>
</feature>
<dbReference type="GO" id="GO:0005737">
    <property type="term" value="C:cytoplasm"/>
    <property type="evidence" value="ECO:0007669"/>
    <property type="project" value="UniProtKB-SubCell"/>
</dbReference>
<dbReference type="InterPro" id="IPR006070">
    <property type="entry name" value="Sua5-like_dom"/>
</dbReference>
<evidence type="ECO:0000256" key="6">
    <source>
        <dbReference type="ARBA" id="ARBA00022679"/>
    </source>
</evidence>
<dbReference type="SUPFAM" id="SSF55821">
    <property type="entry name" value="YrdC/RibB"/>
    <property type="match status" value="1"/>
</dbReference>
<feature type="binding site" evidence="14">
    <location>
        <position position="220"/>
    </location>
    <ligand>
        <name>ATP</name>
        <dbReference type="ChEBI" id="CHEBI:30616"/>
    </ligand>
</feature>
<evidence type="ECO:0000259" key="15">
    <source>
        <dbReference type="PROSITE" id="PS51163"/>
    </source>
</evidence>
<dbReference type="NCBIfam" id="TIGR00057">
    <property type="entry name" value="L-threonylcarbamoyladenylate synthase"/>
    <property type="match status" value="1"/>
</dbReference>
<dbReference type="GO" id="GO:0003725">
    <property type="term" value="F:double-stranded RNA binding"/>
    <property type="evidence" value="ECO:0007669"/>
    <property type="project" value="UniProtKB-UniRule"/>
</dbReference>
<comment type="catalytic activity">
    <reaction evidence="12 13">
        <text>L-threonine + hydrogencarbonate + ATP = L-threonylcarbamoyladenylate + diphosphate + H2O</text>
        <dbReference type="Rhea" id="RHEA:36407"/>
        <dbReference type="ChEBI" id="CHEBI:15377"/>
        <dbReference type="ChEBI" id="CHEBI:17544"/>
        <dbReference type="ChEBI" id="CHEBI:30616"/>
        <dbReference type="ChEBI" id="CHEBI:33019"/>
        <dbReference type="ChEBI" id="CHEBI:57926"/>
        <dbReference type="ChEBI" id="CHEBI:73682"/>
        <dbReference type="EC" id="2.7.7.87"/>
    </reaction>
</comment>
<evidence type="ECO:0000313" key="17">
    <source>
        <dbReference type="Proteomes" id="UP000216035"/>
    </source>
</evidence>
<dbReference type="PROSITE" id="PS51163">
    <property type="entry name" value="YRDC"/>
    <property type="match status" value="1"/>
</dbReference>
<dbReference type="Gene3D" id="3.90.870.10">
    <property type="entry name" value="DHBP synthase"/>
    <property type="match status" value="1"/>
</dbReference>
<feature type="binding site" evidence="14">
    <location>
        <position position="52"/>
    </location>
    <ligand>
        <name>ATP</name>
        <dbReference type="ChEBI" id="CHEBI:30616"/>
    </ligand>
</feature>
<dbReference type="EMBL" id="NOXX01000180">
    <property type="protein sequence ID" value="OYQ45523.1"/>
    <property type="molecule type" value="Genomic_DNA"/>
</dbReference>
<keyword evidence="7 13" id="KW-0819">tRNA processing</keyword>
<dbReference type="Pfam" id="PF01300">
    <property type="entry name" value="Sua5_yciO_yrdC"/>
    <property type="match status" value="1"/>
</dbReference>
<dbReference type="AlphaFoldDB" id="A0A255ZVL2"/>
<feature type="binding site" evidence="14">
    <location>
        <position position="171"/>
    </location>
    <ligand>
        <name>L-threonine</name>
        <dbReference type="ChEBI" id="CHEBI:57926"/>
    </ligand>
</feature>
<feature type="binding site" evidence="14">
    <location>
        <position position="48"/>
    </location>
    <ligand>
        <name>ATP</name>
        <dbReference type="ChEBI" id="CHEBI:30616"/>
    </ligand>
</feature>
<dbReference type="InterPro" id="IPR038385">
    <property type="entry name" value="Sua5/YwlC_C"/>
</dbReference>
<evidence type="ECO:0000256" key="13">
    <source>
        <dbReference type="PIRNR" id="PIRNR004930"/>
    </source>
</evidence>
<dbReference type="PANTHER" id="PTHR17490:SF16">
    <property type="entry name" value="THREONYLCARBAMOYL-AMP SYNTHASE"/>
    <property type="match status" value="1"/>
</dbReference>
<evidence type="ECO:0000313" key="16">
    <source>
        <dbReference type="EMBL" id="OYQ45523.1"/>
    </source>
</evidence>
<keyword evidence="10 13" id="KW-0067">ATP-binding</keyword>
<dbReference type="PANTHER" id="PTHR17490">
    <property type="entry name" value="SUA5"/>
    <property type="match status" value="1"/>
</dbReference>
<protein>
    <recommendedName>
        <fullName evidence="4 13">Threonylcarbamoyl-AMP synthase</fullName>
        <shortName evidence="13">TC-AMP synthase</shortName>
        <ecNumber evidence="3 13">2.7.7.87</ecNumber>
    </recommendedName>
    <alternativeName>
        <fullName evidence="11 13">L-threonylcarbamoyladenylate synthase</fullName>
    </alternativeName>
</protein>
<feature type="binding site" evidence="14">
    <location>
        <position position="25"/>
    </location>
    <ligand>
        <name>L-threonine</name>
        <dbReference type="ChEBI" id="CHEBI:57926"/>
    </ligand>
</feature>
<dbReference type="Pfam" id="PF03481">
    <property type="entry name" value="Sua5_C"/>
    <property type="match status" value="1"/>
</dbReference>
<evidence type="ECO:0000256" key="8">
    <source>
        <dbReference type="ARBA" id="ARBA00022695"/>
    </source>
</evidence>
<evidence type="ECO:0000256" key="2">
    <source>
        <dbReference type="ARBA" id="ARBA00007663"/>
    </source>
</evidence>